<gene>
    <name evidence="1" type="ORF">CSW08_05885</name>
</gene>
<evidence type="ECO:0000313" key="1">
    <source>
        <dbReference type="EMBL" id="PKQ45948.1"/>
    </source>
</evidence>
<reference evidence="1 2" key="1">
    <citation type="submission" date="2017-12" db="EMBL/GenBank/DDBJ databases">
        <title>Confluentibacter flavum sp. nov., isolated from the saline lake.</title>
        <authorList>
            <person name="Yu L."/>
        </authorList>
    </citation>
    <scope>NUCLEOTIDE SEQUENCE [LARGE SCALE GENOMIC DNA]</scope>
    <source>
        <strain evidence="1 2">3B</strain>
    </source>
</reference>
<dbReference type="AlphaFoldDB" id="A0A2N3HM77"/>
<sequence>MDKGYEKEKFETIKIKTSVAKRFRNYCRTISKSKSMTTKSILIILEKVIMFNMSKSLKIVQIKLKEVDQYWYK</sequence>
<name>A0A2N3HM77_9FLAO</name>
<accession>A0A2N3HM77</accession>
<dbReference type="RefSeq" id="WP_106658974.1">
    <property type="nucleotide sequence ID" value="NZ_PJEO01000016.1"/>
</dbReference>
<comment type="caution">
    <text evidence="1">The sequence shown here is derived from an EMBL/GenBank/DDBJ whole genome shotgun (WGS) entry which is preliminary data.</text>
</comment>
<organism evidence="1 2">
    <name type="scientific">Confluentibacter flavum</name>
    <dbReference type="NCBI Taxonomy" id="1909700"/>
    <lineage>
        <taxon>Bacteria</taxon>
        <taxon>Pseudomonadati</taxon>
        <taxon>Bacteroidota</taxon>
        <taxon>Flavobacteriia</taxon>
        <taxon>Flavobacteriales</taxon>
        <taxon>Flavobacteriaceae</taxon>
        <taxon>Confluentibacter</taxon>
    </lineage>
</organism>
<dbReference type="EMBL" id="PJEO01000016">
    <property type="protein sequence ID" value="PKQ45948.1"/>
    <property type="molecule type" value="Genomic_DNA"/>
</dbReference>
<keyword evidence="2" id="KW-1185">Reference proteome</keyword>
<protein>
    <submittedName>
        <fullName evidence="1">Uncharacterized protein</fullName>
    </submittedName>
</protein>
<dbReference type="Proteomes" id="UP000233435">
    <property type="component" value="Unassembled WGS sequence"/>
</dbReference>
<proteinExistence type="predicted"/>
<evidence type="ECO:0000313" key="2">
    <source>
        <dbReference type="Proteomes" id="UP000233435"/>
    </source>
</evidence>
<dbReference type="InterPro" id="IPR048012">
    <property type="entry name" value="BfmA-like_N"/>
</dbReference>
<dbReference type="NCBIfam" id="NF041200">
    <property type="entry name" value="mob_BfmA_Nterm"/>
    <property type="match status" value="1"/>
</dbReference>